<feature type="domain" description="Tf2-1-like SH3-like" evidence="1">
    <location>
        <begin position="17"/>
        <end position="53"/>
    </location>
</feature>
<protein>
    <recommendedName>
        <fullName evidence="1">Tf2-1-like SH3-like domain-containing protein</fullName>
    </recommendedName>
</protein>
<sequence length="131" mass="14945">MKQQADKNKSERTFAVGDWVLLKLQPYKQVSIRKGKQNKFSPKYYGPFEVIEKKCRGEVPAQAQPVVLPHCDDEGLLIVPSLAVLDRKIIKRNNVVAVYGLIQWSNGSLDDATWELLKDLLKRFPTFDISS</sequence>
<proteinExistence type="predicted"/>
<reference evidence="2" key="2">
    <citation type="submission" date="2022-01" db="EMBL/GenBank/DDBJ databases">
        <authorList>
            <person name="Yamashiro T."/>
            <person name="Shiraishi A."/>
            <person name="Satake H."/>
            <person name="Nakayama K."/>
        </authorList>
    </citation>
    <scope>NUCLEOTIDE SEQUENCE</scope>
</reference>
<dbReference type="Proteomes" id="UP001151760">
    <property type="component" value="Unassembled WGS sequence"/>
</dbReference>
<evidence type="ECO:0000313" key="3">
    <source>
        <dbReference type="Proteomes" id="UP001151760"/>
    </source>
</evidence>
<accession>A0ABQ5HT22</accession>
<dbReference type="Pfam" id="PF24626">
    <property type="entry name" value="SH3_Tf2-1"/>
    <property type="match status" value="1"/>
</dbReference>
<dbReference type="EMBL" id="BQNB010019980">
    <property type="protein sequence ID" value="GJT91021.1"/>
    <property type="molecule type" value="Genomic_DNA"/>
</dbReference>
<organism evidence="2 3">
    <name type="scientific">Tanacetum coccineum</name>
    <dbReference type="NCBI Taxonomy" id="301880"/>
    <lineage>
        <taxon>Eukaryota</taxon>
        <taxon>Viridiplantae</taxon>
        <taxon>Streptophyta</taxon>
        <taxon>Embryophyta</taxon>
        <taxon>Tracheophyta</taxon>
        <taxon>Spermatophyta</taxon>
        <taxon>Magnoliopsida</taxon>
        <taxon>eudicotyledons</taxon>
        <taxon>Gunneridae</taxon>
        <taxon>Pentapetalae</taxon>
        <taxon>asterids</taxon>
        <taxon>campanulids</taxon>
        <taxon>Asterales</taxon>
        <taxon>Asteraceae</taxon>
        <taxon>Asteroideae</taxon>
        <taxon>Anthemideae</taxon>
        <taxon>Anthemidinae</taxon>
        <taxon>Tanacetum</taxon>
    </lineage>
</organism>
<evidence type="ECO:0000259" key="1">
    <source>
        <dbReference type="Pfam" id="PF24626"/>
    </source>
</evidence>
<reference evidence="2" key="1">
    <citation type="journal article" date="2022" name="Int. J. Mol. Sci.">
        <title>Draft Genome of Tanacetum Coccineum: Genomic Comparison of Closely Related Tanacetum-Family Plants.</title>
        <authorList>
            <person name="Yamashiro T."/>
            <person name="Shiraishi A."/>
            <person name="Nakayama K."/>
            <person name="Satake H."/>
        </authorList>
    </citation>
    <scope>NUCLEOTIDE SEQUENCE</scope>
</reference>
<name>A0ABQ5HT22_9ASTR</name>
<dbReference type="InterPro" id="IPR056924">
    <property type="entry name" value="SH3_Tf2-1"/>
</dbReference>
<keyword evidence="3" id="KW-1185">Reference proteome</keyword>
<gene>
    <name evidence="2" type="ORF">Tco_1079866</name>
</gene>
<comment type="caution">
    <text evidence="2">The sequence shown here is derived from an EMBL/GenBank/DDBJ whole genome shotgun (WGS) entry which is preliminary data.</text>
</comment>
<evidence type="ECO:0000313" key="2">
    <source>
        <dbReference type="EMBL" id="GJT91021.1"/>
    </source>
</evidence>